<dbReference type="InterPro" id="IPR003661">
    <property type="entry name" value="HisK_dim/P_dom"/>
</dbReference>
<dbReference type="Gene3D" id="3.30.450.20">
    <property type="entry name" value="PAS domain"/>
    <property type="match status" value="1"/>
</dbReference>
<dbReference type="EC" id="2.7.13.3" evidence="2"/>
<keyword evidence="7" id="KW-1133">Transmembrane helix</keyword>
<evidence type="ECO:0000256" key="4">
    <source>
        <dbReference type="ARBA" id="ARBA00022679"/>
    </source>
</evidence>
<feature type="domain" description="Histidine kinase" evidence="8">
    <location>
        <begin position="394"/>
        <end position="607"/>
    </location>
</feature>
<dbReference type="InterPro" id="IPR000700">
    <property type="entry name" value="PAS-assoc_C"/>
</dbReference>
<dbReference type="InterPro" id="IPR013767">
    <property type="entry name" value="PAS_fold"/>
</dbReference>
<dbReference type="InterPro" id="IPR003594">
    <property type="entry name" value="HATPase_dom"/>
</dbReference>
<dbReference type="Pfam" id="PF02518">
    <property type="entry name" value="HATPase_c"/>
    <property type="match status" value="1"/>
</dbReference>
<dbReference type="PANTHER" id="PTHR42878:SF15">
    <property type="entry name" value="BACTERIOPHYTOCHROME"/>
    <property type="match status" value="1"/>
</dbReference>
<dbReference type="InterPro" id="IPR004358">
    <property type="entry name" value="Sig_transdc_His_kin-like_C"/>
</dbReference>
<dbReference type="SUPFAM" id="SSF55874">
    <property type="entry name" value="ATPase domain of HSP90 chaperone/DNA topoisomerase II/histidine kinase"/>
    <property type="match status" value="1"/>
</dbReference>
<keyword evidence="5" id="KW-0418">Kinase</keyword>
<dbReference type="CDD" id="cd00082">
    <property type="entry name" value="HisKA"/>
    <property type="match status" value="1"/>
</dbReference>
<keyword evidence="6 7" id="KW-0472">Membrane</keyword>
<dbReference type="Gene3D" id="3.30.565.10">
    <property type="entry name" value="Histidine kinase-like ATPase, C-terminal domain"/>
    <property type="match status" value="1"/>
</dbReference>
<evidence type="ECO:0000256" key="6">
    <source>
        <dbReference type="ARBA" id="ARBA00023136"/>
    </source>
</evidence>
<dbReference type="InterPro" id="IPR001610">
    <property type="entry name" value="PAC"/>
</dbReference>
<organism evidence="11 12">
    <name type="scientific">Noviluteimonas caseinilytica</name>
    <dbReference type="NCBI Taxonomy" id="2675101"/>
    <lineage>
        <taxon>Bacteria</taxon>
        <taxon>Pseudomonadati</taxon>
        <taxon>Pseudomonadota</taxon>
        <taxon>Gammaproteobacteria</taxon>
        <taxon>Lysobacterales</taxon>
        <taxon>Lysobacteraceae</taxon>
        <taxon>Noviluteimonas</taxon>
    </lineage>
</organism>
<dbReference type="PRINTS" id="PR00344">
    <property type="entry name" value="BCTRLSENSOR"/>
</dbReference>
<sequence>MDRQVAQNAKDRQRQRGVLLAGLVLGVALVAGLALLAWQQNLRAQGTQAFADRTATLLQGALSLEAASGAMEAHHRGYLITGQQRFVDRRERAFADGMHVAATLLRAVEGDPVQHRRARDARLALMQRHAFMLQAAAHVENEGLAAARARFSGLGVGSYDWMLGELGALRADAETRLLERTRHAATSARRFERTLLLGTLAALSLLVITSWLLWRQLQRNMRIRAQHERALVLQNAILDVAGYMIIAADETGRTLLFNRAAADALGYAPDAVIGQPVPAIHDPDELRVRAGALGMDVPADGPLSFDTTVALVHNHGEEAAWTYIARDGQRFPVLLTVNELRDADGTRVGFVGMARDITQRRAAEQAILELNQQLTQNADTLARTNRELEAFSYTVSHDLRAPLRHIDGYARMLREDAEAVLDPEMRRYLDAISDGARHMGSLIDDLLAFSRLGRKPLECTHVDMRDLARHALVEAGGLHSPAEVDIGPLPDAYADPVLLRQVWVNLLSNALKYSGPRGHDARVAVAGERIGDRVRYTVRDNGVGFDMRYADKLFGVFQRLHPQDEFEGTGVGLAIVERILARHGGHVSADASPGHGAAFTIELPAEEEPA</sequence>
<dbReference type="Pfam" id="PF00512">
    <property type="entry name" value="HisKA"/>
    <property type="match status" value="1"/>
</dbReference>
<dbReference type="SMART" id="SM00388">
    <property type="entry name" value="HisKA"/>
    <property type="match status" value="1"/>
</dbReference>
<dbReference type="InterPro" id="IPR036890">
    <property type="entry name" value="HATPase_C_sf"/>
</dbReference>
<protein>
    <recommendedName>
        <fullName evidence="2">histidine kinase</fullName>
        <ecNumber evidence="2">2.7.13.3</ecNumber>
    </recommendedName>
</protein>
<dbReference type="Proteomes" id="UP000681317">
    <property type="component" value="Chromosome"/>
</dbReference>
<gene>
    <name evidence="11" type="ORF">LYSCAS_29770</name>
</gene>
<reference evidence="11 12" key="1">
    <citation type="submission" date="2021-03" db="EMBL/GenBank/DDBJ databases">
        <title>Complete Genome Sequences of Two Lysobacter Strains Isolated from Sea Water (Lysobacter caseinilyticus) and Soil (Lysobacter helvus) in South Korea.</title>
        <authorList>
            <person name="Watanabe Y."/>
            <person name="Arakawa K."/>
        </authorList>
    </citation>
    <scope>NUCLEOTIDE SEQUENCE [LARGE SCALE GENOMIC DNA]</scope>
    <source>
        <strain evidence="11 12">KVB24</strain>
    </source>
</reference>
<keyword evidence="7" id="KW-0812">Transmembrane</keyword>
<dbReference type="Pfam" id="PF05227">
    <property type="entry name" value="CHASE3"/>
    <property type="match status" value="1"/>
</dbReference>
<dbReference type="NCBIfam" id="TIGR00229">
    <property type="entry name" value="sensory_box"/>
    <property type="match status" value="2"/>
</dbReference>
<evidence type="ECO:0000256" key="5">
    <source>
        <dbReference type="ARBA" id="ARBA00022777"/>
    </source>
</evidence>
<dbReference type="SUPFAM" id="SSF47384">
    <property type="entry name" value="Homodimeric domain of signal transducing histidine kinase"/>
    <property type="match status" value="1"/>
</dbReference>
<feature type="transmembrane region" description="Helical" evidence="7">
    <location>
        <begin position="195"/>
        <end position="214"/>
    </location>
</feature>
<name>A0ABN6FWC6_9GAMM</name>
<evidence type="ECO:0000256" key="3">
    <source>
        <dbReference type="ARBA" id="ARBA00022553"/>
    </source>
</evidence>
<dbReference type="SMART" id="SM00387">
    <property type="entry name" value="HATPase_c"/>
    <property type="match status" value="1"/>
</dbReference>
<accession>A0ABN6FWC6</accession>
<dbReference type="SMART" id="SM00091">
    <property type="entry name" value="PAS"/>
    <property type="match status" value="1"/>
</dbReference>
<dbReference type="PROSITE" id="PS50109">
    <property type="entry name" value="HIS_KIN"/>
    <property type="match status" value="1"/>
</dbReference>
<evidence type="ECO:0000259" key="9">
    <source>
        <dbReference type="PROSITE" id="PS50112"/>
    </source>
</evidence>
<dbReference type="PANTHER" id="PTHR42878">
    <property type="entry name" value="TWO-COMPONENT HISTIDINE KINASE"/>
    <property type="match status" value="1"/>
</dbReference>
<evidence type="ECO:0000256" key="7">
    <source>
        <dbReference type="SAM" id="Phobius"/>
    </source>
</evidence>
<evidence type="ECO:0000313" key="12">
    <source>
        <dbReference type="Proteomes" id="UP000681317"/>
    </source>
</evidence>
<dbReference type="RefSeq" id="WP_213434857.1">
    <property type="nucleotide sequence ID" value="NZ_AP024545.1"/>
</dbReference>
<evidence type="ECO:0000256" key="1">
    <source>
        <dbReference type="ARBA" id="ARBA00000085"/>
    </source>
</evidence>
<dbReference type="InterPro" id="IPR007891">
    <property type="entry name" value="CHASE3"/>
</dbReference>
<comment type="catalytic activity">
    <reaction evidence="1">
        <text>ATP + protein L-histidine = ADP + protein N-phospho-L-histidine.</text>
        <dbReference type="EC" id="2.7.13.3"/>
    </reaction>
</comment>
<dbReference type="InterPro" id="IPR036097">
    <property type="entry name" value="HisK_dim/P_sf"/>
</dbReference>
<dbReference type="Gene3D" id="1.10.287.130">
    <property type="match status" value="1"/>
</dbReference>
<proteinExistence type="predicted"/>
<dbReference type="Pfam" id="PF00989">
    <property type="entry name" value="PAS"/>
    <property type="match status" value="1"/>
</dbReference>
<dbReference type="PROSITE" id="PS50113">
    <property type="entry name" value="PAC"/>
    <property type="match status" value="1"/>
</dbReference>
<feature type="transmembrane region" description="Helical" evidence="7">
    <location>
        <begin position="18"/>
        <end position="38"/>
    </location>
</feature>
<dbReference type="InterPro" id="IPR035965">
    <property type="entry name" value="PAS-like_dom_sf"/>
</dbReference>
<evidence type="ECO:0000256" key="2">
    <source>
        <dbReference type="ARBA" id="ARBA00012438"/>
    </source>
</evidence>
<evidence type="ECO:0000259" key="10">
    <source>
        <dbReference type="PROSITE" id="PS50113"/>
    </source>
</evidence>
<dbReference type="InterPro" id="IPR000014">
    <property type="entry name" value="PAS"/>
</dbReference>
<feature type="domain" description="PAS" evidence="9">
    <location>
        <begin position="237"/>
        <end position="285"/>
    </location>
</feature>
<dbReference type="InterPro" id="IPR050351">
    <property type="entry name" value="BphY/WalK/GraS-like"/>
</dbReference>
<dbReference type="SMART" id="SM00086">
    <property type="entry name" value="PAC"/>
    <property type="match status" value="1"/>
</dbReference>
<evidence type="ECO:0000259" key="8">
    <source>
        <dbReference type="PROSITE" id="PS50109"/>
    </source>
</evidence>
<dbReference type="SUPFAM" id="SSF55785">
    <property type="entry name" value="PYP-like sensor domain (PAS domain)"/>
    <property type="match status" value="1"/>
</dbReference>
<dbReference type="CDD" id="cd00130">
    <property type="entry name" value="PAS"/>
    <property type="match status" value="1"/>
</dbReference>
<feature type="domain" description="PAC" evidence="10">
    <location>
        <begin position="317"/>
        <end position="369"/>
    </location>
</feature>
<keyword evidence="3" id="KW-0597">Phosphoprotein</keyword>
<dbReference type="InterPro" id="IPR005467">
    <property type="entry name" value="His_kinase_dom"/>
</dbReference>
<dbReference type="EMBL" id="AP024545">
    <property type="protein sequence ID" value="BCT93953.1"/>
    <property type="molecule type" value="Genomic_DNA"/>
</dbReference>
<keyword evidence="12" id="KW-1185">Reference proteome</keyword>
<evidence type="ECO:0000313" key="11">
    <source>
        <dbReference type="EMBL" id="BCT93953.1"/>
    </source>
</evidence>
<dbReference type="PROSITE" id="PS50112">
    <property type="entry name" value="PAS"/>
    <property type="match status" value="1"/>
</dbReference>
<keyword evidence="4" id="KW-0808">Transferase</keyword>